<comment type="caution">
    <text evidence="9">The sequence shown here is derived from an EMBL/GenBank/DDBJ whole genome shotgun (WGS) entry which is preliminary data.</text>
</comment>
<dbReference type="AlphaFoldDB" id="A0A5C4LB91"/>
<evidence type="ECO:0000256" key="1">
    <source>
        <dbReference type="ARBA" id="ARBA00023015"/>
    </source>
</evidence>
<dbReference type="PROSITE" id="PS51755">
    <property type="entry name" value="OMPR_PHOB"/>
    <property type="match status" value="1"/>
</dbReference>
<evidence type="ECO:0000259" key="8">
    <source>
        <dbReference type="PROSITE" id="PS51755"/>
    </source>
</evidence>
<dbReference type="InterPro" id="IPR011006">
    <property type="entry name" value="CheY-like_superfamily"/>
</dbReference>
<name>A0A5C4LB91_9HYPH</name>
<dbReference type="CDD" id="cd00383">
    <property type="entry name" value="trans_reg_C"/>
    <property type="match status" value="1"/>
</dbReference>
<dbReference type="OrthoDB" id="9807846at2"/>
<evidence type="ECO:0000256" key="2">
    <source>
        <dbReference type="ARBA" id="ARBA00023125"/>
    </source>
</evidence>
<dbReference type="InterPro" id="IPR016032">
    <property type="entry name" value="Sig_transdc_resp-reg_C-effctor"/>
</dbReference>
<dbReference type="Gene3D" id="1.10.10.10">
    <property type="entry name" value="Winged helix-like DNA-binding domain superfamily/Winged helix DNA-binding domain"/>
    <property type="match status" value="1"/>
</dbReference>
<dbReference type="GO" id="GO:0000156">
    <property type="term" value="F:phosphorelay response regulator activity"/>
    <property type="evidence" value="ECO:0007669"/>
    <property type="project" value="TreeGrafter"/>
</dbReference>
<dbReference type="Gene3D" id="3.40.50.2300">
    <property type="match status" value="1"/>
</dbReference>
<dbReference type="SUPFAM" id="SSF46894">
    <property type="entry name" value="C-terminal effector domain of the bipartite response regulators"/>
    <property type="match status" value="1"/>
</dbReference>
<dbReference type="GO" id="GO:0005829">
    <property type="term" value="C:cytosol"/>
    <property type="evidence" value="ECO:0007669"/>
    <property type="project" value="TreeGrafter"/>
</dbReference>
<dbReference type="SMART" id="SM00862">
    <property type="entry name" value="Trans_reg_C"/>
    <property type="match status" value="1"/>
</dbReference>
<dbReference type="InterPro" id="IPR036388">
    <property type="entry name" value="WH-like_DNA-bd_sf"/>
</dbReference>
<evidence type="ECO:0000313" key="10">
    <source>
        <dbReference type="Proteomes" id="UP000305267"/>
    </source>
</evidence>
<reference evidence="9 10" key="1">
    <citation type="submission" date="2019-06" db="EMBL/GenBank/DDBJ databases">
        <title>Genome of Methylobacterium sp. 17Sr1-39.</title>
        <authorList>
            <person name="Seo T."/>
        </authorList>
    </citation>
    <scope>NUCLEOTIDE SEQUENCE [LARGE SCALE GENOMIC DNA]</scope>
    <source>
        <strain evidence="9 10">17Sr1-39</strain>
    </source>
</reference>
<proteinExistence type="predicted"/>
<accession>A0A5C4LB91</accession>
<comment type="caution">
    <text evidence="4">Lacks conserved residue(s) required for the propagation of feature annotation.</text>
</comment>
<sequence length="257" mass="28246">MYFLVDARKSVNAGFKAGFDREGVSSFSLSPDEFTSWIESASRSDLDAVQGFLLGDFAERARCASAIRRQSRAPIIALADSRSLEQTLVLFDAGIDDVLPKPVHVREILARAEAIWRRVNGEAAHGCLGQGSLGPATLSHANPAQTRVSPEAEPGAVTPQASPERLRVFFDGRDPEIDGVTLSLPRRERHILEFLVRNRGRRVTKTQLFNGVYGVYSDGAEESVVEGHVSKLRKKLALQLGHDPIEAKRYIGYTYVG</sequence>
<organism evidence="9 10">
    <name type="scientific">Methylobacterium terricola</name>
    <dbReference type="NCBI Taxonomy" id="2583531"/>
    <lineage>
        <taxon>Bacteria</taxon>
        <taxon>Pseudomonadati</taxon>
        <taxon>Pseudomonadota</taxon>
        <taxon>Alphaproteobacteria</taxon>
        <taxon>Hyphomicrobiales</taxon>
        <taxon>Methylobacteriaceae</taxon>
        <taxon>Methylobacterium</taxon>
    </lineage>
</organism>
<keyword evidence="3" id="KW-0804">Transcription</keyword>
<evidence type="ECO:0000313" key="9">
    <source>
        <dbReference type="EMBL" id="TNC09610.1"/>
    </source>
</evidence>
<dbReference type="RefSeq" id="WP_139038615.1">
    <property type="nucleotide sequence ID" value="NZ_VDDA01000016.1"/>
</dbReference>
<feature type="domain" description="Response regulatory" evidence="7">
    <location>
        <begin position="1"/>
        <end position="116"/>
    </location>
</feature>
<dbReference type="PROSITE" id="PS50110">
    <property type="entry name" value="RESPONSE_REGULATORY"/>
    <property type="match status" value="1"/>
</dbReference>
<feature type="domain" description="OmpR/PhoB-type" evidence="8">
    <location>
        <begin position="156"/>
        <end position="257"/>
    </location>
</feature>
<evidence type="ECO:0000256" key="5">
    <source>
        <dbReference type="PROSITE-ProRule" id="PRU01091"/>
    </source>
</evidence>
<evidence type="ECO:0000256" key="6">
    <source>
        <dbReference type="SAM" id="MobiDB-lite"/>
    </source>
</evidence>
<evidence type="ECO:0000256" key="3">
    <source>
        <dbReference type="ARBA" id="ARBA00023163"/>
    </source>
</evidence>
<dbReference type="GO" id="GO:0032993">
    <property type="term" value="C:protein-DNA complex"/>
    <property type="evidence" value="ECO:0007669"/>
    <property type="project" value="TreeGrafter"/>
</dbReference>
<feature type="DNA-binding region" description="OmpR/PhoB-type" evidence="5">
    <location>
        <begin position="156"/>
        <end position="257"/>
    </location>
</feature>
<dbReference type="InterPro" id="IPR001789">
    <property type="entry name" value="Sig_transdc_resp-reg_receiver"/>
</dbReference>
<dbReference type="InterPro" id="IPR039420">
    <property type="entry name" value="WalR-like"/>
</dbReference>
<dbReference type="EMBL" id="VDDA01000016">
    <property type="protein sequence ID" value="TNC09610.1"/>
    <property type="molecule type" value="Genomic_DNA"/>
</dbReference>
<dbReference type="PANTHER" id="PTHR48111:SF67">
    <property type="entry name" value="TRANSCRIPTIONAL REGULATORY PROTEIN TCTD"/>
    <property type="match status" value="1"/>
</dbReference>
<protein>
    <submittedName>
        <fullName evidence="9">Response regulator transcription factor</fullName>
    </submittedName>
</protein>
<dbReference type="GO" id="GO:0006355">
    <property type="term" value="P:regulation of DNA-templated transcription"/>
    <property type="evidence" value="ECO:0007669"/>
    <property type="project" value="InterPro"/>
</dbReference>
<dbReference type="PANTHER" id="PTHR48111">
    <property type="entry name" value="REGULATOR OF RPOS"/>
    <property type="match status" value="1"/>
</dbReference>
<evidence type="ECO:0000256" key="4">
    <source>
        <dbReference type="PROSITE-ProRule" id="PRU00169"/>
    </source>
</evidence>
<evidence type="ECO:0000259" key="7">
    <source>
        <dbReference type="PROSITE" id="PS50110"/>
    </source>
</evidence>
<keyword evidence="10" id="KW-1185">Reference proteome</keyword>
<dbReference type="SUPFAM" id="SSF52172">
    <property type="entry name" value="CheY-like"/>
    <property type="match status" value="1"/>
</dbReference>
<keyword evidence="2 5" id="KW-0238">DNA-binding</keyword>
<dbReference type="InterPro" id="IPR001867">
    <property type="entry name" value="OmpR/PhoB-type_DNA-bd"/>
</dbReference>
<dbReference type="GO" id="GO:0000976">
    <property type="term" value="F:transcription cis-regulatory region binding"/>
    <property type="evidence" value="ECO:0007669"/>
    <property type="project" value="TreeGrafter"/>
</dbReference>
<feature type="region of interest" description="Disordered" evidence="6">
    <location>
        <begin position="136"/>
        <end position="160"/>
    </location>
</feature>
<keyword evidence="1" id="KW-0805">Transcription regulation</keyword>
<gene>
    <name evidence="9" type="ORF">FF100_25705</name>
</gene>
<feature type="compositionally biased region" description="Polar residues" evidence="6">
    <location>
        <begin position="139"/>
        <end position="148"/>
    </location>
</feature>
<dbReference type="Pfam" id="PF00486">
    <property type="entry name" value="Trans_reg_C"/>
    <property type="match status" value="1"/>
</dbReference>
<dbReference type="Proteomes" id="UP000305267">
    <property type="component" value="Unassembled WGS sequence"/>
</dbReference>